<comment type="similarity">
    <text evidence="4">Belongs to the ubiquitin-conjugating enzyme family.</text>
</comment>
<dbReference type="SMART" id="SM00212">
    <property type="entry name" value="UBCc"/>
    <property type="match status" value="1"/>
</dbReference>
<dbReference type="Proteomes" id="UP000016927">
    <property type="component" value="Unassembled WGS sequence"/>
</dbReference>
<reference evidence="6 7" key="1">
    <citation type="journal article" date="2013" name="BMC Genomics">
        <title>Comparative genomics of parasitic silkworm microsporidia reveal an association between genome expansion and host adaptation.</title>
        <authorList>
            <person name="Pan G."/>
            <person name="Xu J."/>
            <person name="Li T."/>
            <person name="Xia Q."/>
            <person name="Liu S.L."/>
            <person name="Zhang G."/>
            <person name="Li S."/>
            <person name="Li C."/>
            <person name="Liu H."/>
            <person name="Yang L."/>
            <person name="Liu T."/>
            <person name="Zhang X."/>
            <person name="Wu Z."/>
            <person name="Fan W."/>
            <person name="Dang X."/>
            <person name="Xiang H."/>
            <person name="Tao M."/>
            <person name="Li Y."/>
            <person name="Hu J."/>
            <person name="Li Z."/>
            <person name="Lin L."/>
            <person name="Luo J."/>
            <person name="Geng L."/>
            <person name="Wang L."/>
            <person name="Long M."/>
            <person name="Wan Y."/>
            <person name="He N."/>
            <person name="Zhang Z."/>
            <person name="Lu C."/>
            <person name="Keeling P.J."/>
            <person name="Wang J."/>
            <person name="Xiang Z."/>
            <person name="Zhou Z."/>
        </authorList>
    </citation>
    <scope>NUCLEOTIDE SEQUENCE [LARGE SCALE GENOMIC DNA]</scope>
    <source>
        <strain evidence="7">CQ1 / CVCC 102059</strain>
    </source>
</reference>
<feature type="domain" description="UBC core" evidence="5">
    <location>
        <begin position="4"/>
        <end position="144"/>
    </location>
</feature>
<dbReference type="CDD" id="cd23794">
    <property type="entry name" value="UBCc_UBE2F_UBE2M"/>
    <property type="match status" value="1"/>
</dbReference>
<dbReference type="OMA" id="FFHARIC"/>
<keyword evidence="7" id="KW-1185">Reference proteome</keyword>
<dbReference type="HOGENOM" id="CLU_030988_6_2_1"/>
<organism evidence="6 7">
    <name type="scientific">Nosema bombycis (strain CQ1 / CVCC 102059)</name>
    <name type="common">Microsporidian parasite</name>
    <name type="synonym">Pebrine of silkworm</name>
    <dbReference type="NCBI Taxonomy" id="578461"/>
    <lineage>
        <taxon>Eukaryota</taxon>
        <taxon>Fungi</taxon>
        <taxon>Fungi incertae sedis</taxon>
        <taxon>Microsporidia</taxon>
        <taxon>Nosematidae</taxon>
        <taxon>Nosema</taxon>
    </lineage>
</organism>
<dbReference type="PANTHER" id="PTHR24068">
    <property type="entry name" value="UBIQUITIN-CONJUGATING ENZYME E2"/>
    <property type="match status" value="1"/>
</dbReference>
<dbReference type="Gene3D" id="3.10.110.10">
    <property type="entry name" value="Ubiquitin Conjugating Enzyme"/>
    <property type="match status" value="1"/>
</dbReference>
<dbReference type="STRING" id="578461.R0KWL7"/>
<proteinExistence type="inferred from homology"/>
<evidence type="ECO:0000256" key="2">
    <source>
        <dbReference type="ARBA" id="ARBA00022786"/>
    </source>
</evidence>
<keyword evidence="2 4" id="KW-0833">Ubl conjugation pathway</keyword>
<dbReference type="VEuPathDB" id="MicrosporidiaDB:NBO_6g0033"/>
<dbReference type="GO" id="GO:0005524">
    <property type="term" value="F:ATP binding"/>
    <property type="evidence" value="ECO:0007669"/>
    <property type="project" value="UniProtKB-UniRule"/>
</dbReference>
<dbReference type="OrthoDB" id="10249039at2759"/>
<sequence length="144" mass="16688">MTSFALFRLENELQDIHLLDNTSYKIINTEIGICSILFTISLSEGLYKGRILEFVIDIPKDYPFTGPKIKIKNKIYHPNVDEEGRVCLEILREGWSCGFGLENIFINLFCILMEPSNENALNGEVGEMMEKDYEEFKKRAREVK</sequence>
<dbReference type="EMBL" id="KB908914">
    <property type="protein sequence ID" value="EOB15281.1"/>
    <property type="molecule type" value="Genomic_DNA"/>
</dbReference>
<dbReference type="AlphaFoldDB" id="R0KWL7"/>
<evidence type="ECO:0000259" key="5">
    <source>
        <dbReference type="PROSITE" id="PS50127"/>
    </source>
</evidence>
<dbReference type="InterPro" id="IPR000608">
    <property type="entry name" value="UBC"/>
</dbReference>
<evidence type="ECO:0000256" key="3">
    <source>
        <dbReference type="PROSITE-ProRule" id="PRU10133"/>
    </source>
</evidence>
<dbReference type="PROSITE" id="PS50127">
    <property type="entry name" value="UBC_2"/>
    <property type="match status" value="1"/>
</dbReference>
<feature type="active site" description="Glycyl thioester intermediate" evidence="3">
    <location>
        <position position="87"/>
    </location>
</feature>
<dbReference type="PROSITE" id="PS00183">
    <property type="entry name" value="UBC_1"/>
    <property type="match status" value="1"/>
</dbReference>
<dbReference type="SUPFAM" id="SSF54495">
    <property type="entry name" value="UBC-like"/>
    <property type="match status" value="1"/>
</dbReference>
<evidence type="ECO:0000313" key="7">
    <source>
        <dbReference type="Proteomes" id="UP000016927"/>
    </source>
</evidence>
<dbReference type="Pfam" id="PF00179">
    <property type="entry name" value="UQ_con"/>
    <property type="match status" value="1"/>
</dbReference>
<keyword evidence="4" id="KW-0547">Nucleotide-binding</keyword>
<keyword evidence="1" id="KW-0808">Transferase</keyword>
<dbReference type="GO" id="GO:0016740">
    <property type="term" value="F:transferase activity"/>
    <property type="evidence" value="ECO:0007669"/>
    <property type="project" value="UniProtKB-KW"/>
</dbReference>
<accession>R0KWL7</accession>
<evidence type="ECO:0000256" key="1">
    <source>
        <dbReference type="ARBA" id="ARBA00022679"/>
    </source>
</evidence>
<dbReference type="InterPro" id="IPR016135">
    <property type="entry name" value="UBQ-conjugating_enzyme/RWD"/>
</dbReference>
<name>R0KWL7_NOSB1</name>
<gene>
    <name evidence="6" type="primary">UBC12</name>
    <name evidence="6" type="ORF">NBO_6g0033</name>
</gene>
<keyword evidence="4" id="KW-0067">ATP-binding</keyword>
<evidence type="ECO:0000256" key="4">
    <source>
        <dbReference type="RuleBase" id="RU362109"/>
    </source>
</evidence>
<evidence type="ECO:0000313" key="6">
    <source>
        <dbReference type="EMBL" id="EOB15281.1"/>
    </source>
</evidence>
<protein>
    <submittedName>
        <fullName evidence="6">NEDD8-conjugating enzyme UBC12</fullName>
    </submittedName>
</protein>
<dbReference type="InterPro" id="IPR023313">
    <property type="entry name" value="UBQ-conjugating_AS"/>
</dbReference>